<dbReference type="GO" id="GO:0042350">
    <property type="term" value="P:GDP-L-fucose biosynthetic process"/>
    <property type="evidence" value="ECO:0007669"/>
    <property type="project" value="UniProtKB-ARBA"/>
</dbReference>
<dbReference type="InterPro" id="IPR012887">
    <property type="entry name" value="GDP_fucose_pyrophosphorylase"/>
</dbReference>
<organism evidence="4 5">
    <name type="scientific">Clytia hemisphaerica</name>
    <dbReference type="NCBI Taxonomy" id="252671"/>
    <lineage>
        <taxon>Eukaryota</taxon>
        <taxon>Metazoa</taxon>
        <taxon>Cnidaria</taxon>
        <taxon>Hydrozoa</taxon>
        <taxon>Hydroidolina</taxon>
        <taxon>Leptothecata</taxon>
        <taxon>Obeliida</taxon>
        <taxon>Clytiidae</taxon>
        <taxon>Clytia</taxon>
    </lineage>
</organism>
<dbReference type="AlphaFoldDB" id="A0A7M5TUL0"/>
<dbReference type="Proteomes" id="UP000594262">
    <property type="component" value="Unplaced"/>
</dbReference>
<keyword evidence="1" id="KW-0808">Transferase</keyword>
<feature type="domain" description="GDP-fucose pyrophosphorylase" evidence="3">
    <location>
        <begin position="101"/>
        <end position="522"/>
    </location>
</feature>
<dbReference type="Pfam" id="PF07959">
    <property type="entry name" value="Fucose_pyrophosphorylase"/>
    <property type="match status" value="1"/>
</dbReference>
<dbReference type="PANTHER" id="PTHR15045:SF1">
    <property type="entry name" value="FUCOSE-1-PHOSPHATE GUANYLYLTRANSFERASE"/>
    <property type="match status" value="1"/>
</dbReference>
<accession>A0A7M5TUL0</accession>
<dbReference type="GO" id="GO:0016772">
    <property type="term" value="F:transferase activity, transferring phosphorus-containing groups"/>
    <property type="evidence" value="ECO:0007669"/>
    <property type="project" value="InterPro"/>
</dbReference>
<dbReference type="RefSeq" id="XP_066936214.1">
    <property type="nucleotide sequence ID" value="XM_067080113.1"/>
</dbReference>
<name>A0A7M5TUL0_9CNID</name>
<keyword evidence="2" id="KW-0547">Nucleotide-binding</keyword>
<dbReference type="PANTHER" id="PTHR15045">
    <property type="entry name" value="FUCOSE-1-PHOSPHATE GUANYLYLTRANSFERASE"/>
    <property type="match status" value="1"/>
</dbReference>
<evidence type="ECO:0000313" key="4">
    <source>
        <dbReference type="EnsemblMetazoa" id="CLYHEMP002064.1"/>
    </source>
</evidence>
<evidence type="ECO:0000313" key="5">
    <source>
        <dbReference type="Proteomes" id="UP000594262"/>
    </source>
</evidence>
<dbReference type="GeneID" id="136823956"/>
<dbReference type="OrthoDB" id="10062280at2759"/>
<reference evidence="4" key="1">
    <citation type="submission" date="2021-01" db="UniProtKB">
        <authorList>
            <consortium name="EnsemblMetazoa"/>
        </authorList>
    </citation>
    <scope>IDENTIFICATION</scope>
</reference>
<sequence length="581" mass="65733">MEIQISSLSNDLHKATKEKVQKLDSIRGKESLFPFWDIIVLSALDEEQQRLYETQIKEKLSRKELPISPTYHVLHDPVGVKVGNGGGVISVLDDLSKIYQDNLKKKKVLILLSGGYSQRLPSASLLGKVFTALPLGNPIFQMIEFKLAMYIDFPQRMKSGVFVSSSDCIELYELTGEEWTFMNPGVTALAHPSPIDIGTTHGVYVLDEPVENIVKEASVKSRGTTCSAFMGKCLKMIHKPSKELMRSCGAVFLKEEEEYIYSDSAYFMDIETGLLLLDWYRKRNGIQCEIDAYGDFLQALGPQATKEYCQNVKNVTMVDEELIPTREEIFDVLRQTQLNVLMLNKSKFYHLGTTKEYLEHFCQDHLFRNEMSCSNQAMVKSSQFLKDLDNSIVLIHSLIKNTDGISRNVVIEYTELSEGCSIGSNSIISNNVFPVGVSVPEKSFIHTVVIRDEGMAKYVTIAFGTDDNLKKSCQSRSDTVSLKYASLSFDKALEKLKLSKDPWPEESPLLNLWHARIFPSFSSPEQALRHGAAMLSSCRIDTKFEMESSEERLYSMADILKLKDVEGFLNMRSQLRQKIVD</sequence>
<keyword evidence="5" id="KW-1185">Reference proteome</keyword>
<protein>
    <recommendedName>
        <fullName evidence="3">GDP-fucose pyrophosphorylase domain-containing protein</fullName>
    </recommendedName>
</protein>
<proteinExistence type="predicted"/>
<evidence type="ECO:0000256" key="2">
    <source>
        <dbReference type="ARBA" id="ARBA00022741"/>
    </source>
</evidence>
<dbReference type="EnsemblMetazoa" id="CLYHEMT002064.1">
    <property type="protein sequence ID" value="CLYHEMP002064.1"/>
    <property type="gene ID" value="CLYHEMG002064"/>
</dbReference>
<dbReference type="GO" id="GO:0000166">
    <property type="term" value="F:nucleotide binding"/>
    <property type="evidence" value="ECO:0007669"/>
    <property type="project" value="UniProtKB-KW"/>
</dbReference>
<evidence type="ECO:0000259" key="3">
    <source>
        <dbReference type="Pfam" id="PF07959"/>
    </source>
</evidence>
<evidence type="ECO:0000256" key="1">
    <source>
        <dbReference type="ARBA" id="ARBA00022679"/>
    </source>
</evidence>